<evidence type="ECO:0000313" key="5">
    <source>
        <dbReference type="Proteomes" id="UP000535182"/>
    </source>
</evidence>
<dbReference type="PANTHER" id="PTHR43130:SF3">
    <property type="entry name" value="HTH-TYPE TRANSCRIPTIONAL REGULATOR RV1931C"/>
    <property type="match status" value="1"/>
</dbReference>
<dbReference type="InterPro" id="IPR052158">
    <property type="entry name" value="INH-QAR"/>
</dbReference>
<dbReference type="PROSITE" id="PS01124">
    <property type="entry name" value="HTH_ARAC_FAMILY_2"/>
    <property type="match status" value="1"/>
</dbReference>
<protein>
    <submittedName>
        <fullName evidence="4">Transcriptional regulator GlxA family with amidase domain</fullName>
    </submittedName>
</protein>
<dbReference type="SUPFAM" id="SSF46689">
    <property type="entry name" value="Homeodomain-like"/>
    <property type="match status" value="2"/>
</dbReference>
<evidence type="ECO:0000256" key="2">
    <source>
        <dbReference type="ARBA" id="ARBA00023163"/>
    </source>
</evidence>
<comment type="caution">
    <text evidence="4">The sequence shown here is derived from an EMBL/GenBank/DDBJ whole genome shotgun (WGS) entry which is preliminary data.</text>
</comment>
<dbReference type="InterPro" id="IPR018060">
    <property type="entry name" value="HTH_AraC"/>
</dbReference>
<evidence type="ECO:0000313" key="4">
    <source>
        <dbReference type="EMBL" id="MBB5327837.1"/>
    </source>
</evidence>
<dbReference type="Pfam" id="PF01965">
    <property type="entry name" value="DJ-1_PfpI"/>
    <property type="match status" value="1"/>
</dbReference>
<name>A0A9X0QCK2_9BACT</name>
<dbReference type="SUPFAM" id="SSF52317">
    <property type="entry name" value="Class I glutamine amidotransferase-like"/>
    <property type="match status" value="1"/>
</dbReference>
<dbReference type="Gene3D" id="1.10.10.60">
    <property type="entry name" value="Homeodomain-like"/>
    <property type="match status" value="1"/>
</dbReference>
<reference evidence="4 5" key="1">
    <citation type="submission" date="2020-08" db="EMBL/GenBank/DDBJ databases">
        <title>Genomic Encyclopedia of Type Strains, Phase IV (KMG-V): Genome sequencing to study the core and pangenomes of soil and plant-associated prokaryotes.</title>
        <authorList>
            <person name="Whitman W."/>
        </authorList>
    </citation>
    <scope>NUCLEOTIDE SEQUENCE [LARGE SCALE GENOMIC DNA]</scope>
    <source>
        <strain evidence="4 5">X5P2</strain>
    </source>
</reference>
<evidence type="ECO:0000256" key="1">
    <source>
        <dbReference type="ARBA" id="ARBA00023015"/>
    </source>
</evidence>
<dbReference type="GO" id="GO:0003700">
    <property type="term" value="F:DNA-binding transcription factor activity"/>
    <property type="evidence" value="ECO:0007669"/>
    <property type="project" value="InterPro"/>
</dbReference>
<dbReference type="EMBL" id="JACHEB010000003">
    <property type="protein sequence ID" value="MBB5327837.1"/>
    <property type="molecule type" value="Genomic_DNA"/>
</dbReference>
<dbReference type="GO" id="GO:0043565">
    <property type="term" value="F:sequence-specific DNA binding"/>
    <property type="evidence" value="ECO:0007669"/>
    <property type="project" value="InterPro"/>
</dbReference>
<evidence type="ECO:0000259" key="3">
    <source>
        <dbReference type="PROSITE" id="PS01124"/>
    </source>
</evidence>
<dbReference type="InterPro" id="IPR029062">
    <property type="entry name" value="Class_I_gatase-like"/>
</dbReference>
<dbReference type="AlphaFoldDB" id="A0A9X0QCK2"/>
<organism evidence="4 5">
    <name type="scientific">Tunturiibacter gelidiferens</name>
    <dbReference type="NCBI Taxonomy" id="3069689"/>
    <lineage>
        <taxon>Bacteria</taxon>
        <taxon>Pseudomonadati</taxon>
        <taxon>Acidobacteriota</taxon>
        <taxon>Terriglobia</taxon>
        <taxon>Terriglobales</taxon>
        <taxon>Acidobacteriaceae</taxon>
        <taxon>Tunturiibacter</taxon>
    </lineage>
</organism>
<accession>A0A9X0QCK2</accession>
<dbReference type="Pfam" id="PF12833">
    <property type="entry name" value="HTH_18"/>
    <property type="match status" value="1"/>
</dbReference>
<keyword evidence="5" id="KW-1185">Reference proteome</keyword>
<keyword evidence="2" id="KW-0804">Transcription</keyword>
<dbReference type="RefSeq" id="WP_183974892.1">
    <property type="nucleotide sequence ID" value="NZ_JACHEB010000003.1"/>
</dbReference>
<sequence length="313" mass="34499">MHKVGFIVFPGFSPINFAATSVFETANWQIGKPEYQLTLLSEDGGPIATSLGSQIQTVSFKRRAFDTIIVAGGIEPPIATQGLAKYLQSAIHRSQRIASICTGALVLAEAGLLDGRRATTHWNAAREMKRRYPRIAMEEDRIFIADGPLWTSAGMSAGLDLALAMVEKDLGVEIARAVARTLVVYHRRAGGQSQFSTLLDLDAQSDRIQTALTYAKKNLSSPLSVVGLAKAAFLSPRQFSRVFREETGRSPAQAIERLRVESARLMMEGGRFSAEEIARKNGFGNRERMRRSFRRAFGYSPQAIQRNMAVSMQ</sequence>
<gene>
    <name evidence="4" type="ORF">HDF14_001443</name>
</gene>
<dbReference type="CDD" id="cd03137">
    <property type="entry name" value="GATase1_AraC_1"/>
    <property type="match status" value="1"/>
</dbReference>
<dbReference type="InterPro" id="IPR009057">
    <property type="entry name" value="Homeodomain-like_sf"/>
</dbReference>
<dbReference type="PANTHER" id="PTHR43130">
    <property type="entry name" value="ARAC-FAMILY TRANSCRIPTIONAL REGULATOR"/>
    <property type="match status" value="1"/>
</dbReference>
<dbReference type="SMART" id="SM00342">
    <property type="entry name" value="HTH_ARAC"/>
    <property type="match status" value="1"/>
</dbReference>
<proteinExistence type="predicted"/>
<feature type="domain" description="HTH araC/xylS-type" evidence="3">
    <location>
        <begin position="209"/>
        <end position="307"/>
    </location>
</feature>
<dbReference type="InterPro" id="IPR002818">
    <property type="entry name" value="DJ-1/PfpI"/>
</dbReference>
<dbReference type="Proteomes" id="UP000535182">
    <property type="component" value="Unassembled WGS sequence"/>
</dbReference>
<keyword evidence="1" id="KW-0805">Transcription regulation</keyword>
<dbReference type="Gene3D" id="3.40.50.880">
    <property type="match status" value="1"/>
</dbReference>